<protein>
    <recommendedName>
        <fullName evidence="5">Lipoprotein transmembrane</fullName>
    </recommendedName>
</protein>
<feature type="chain" id="PRO_5020651781" description="Lipoprotein transmembrane" evidence="2">
    <location>
        <begin position="35"/>
        <end position="220"/>
    </location>
</feature>
<evidence type="ECO:0000256" key="1">
    <source>
        <dbReference type="SAM" id="MobiDB-lite"/>
    </source>
</evidence>
<evidence type="ECO:0008006" key="5">
    <source>
        <dbReference type="Google" id="ProtNLM"/>
    </source>
</evidence>
<feature type="compositionally biased region" description="Basic residues" evidence="1">
    <location>
        <begin position="162"/>
        <end position="179"/>
    </location>
</feature>
<evidence type="ECO:0000313" key="3">
    <source>
        <dbReference type="EMBL" id="TKC80076.1"/>
    </source>
</evidence>
<proteinExistence type="predicted"/>
<accession>A0A4U1HMR9</accession>
<reference evidence="3 4" key="1">
    <citation type="submission" date="2019-04" db="EMBL/GenBank/DDBJ databases">
        <title>Trinickia sp. 7GSK02, isolated from subtropical forest soil.</title>
        <authorList>
            <person name="Gao Z.-H."/>
            <person name="Qiu L.-H."/>
        </authorList>
    </citation>
    <scope>NUCLEOTIDE SEQUENCE [LARGE SCALE GENOMIC DNA]</scope>
    <source>
        <strain evidence="3 4">7GSK02</strain>
    </source>
</reference>
<dbReference type="RefSeq" id="WP_136898755.1">
    <property type="nucleotide sequence ID" value="NZ_SWJE01000022.1"/>
</dbReference>
<feature type="signal peptide" evidence="2">
    <location>
        <begin position="1"/>
        <end position="34"/>
    </location>
</feature>
<dbReference type="AlphaFoldDB" id="A0A4U1HMR9"/>
<gene>
    <name evidence="3" type="ORF">FAZ69_30155</name>
</gene>
<comment type="caution">
    <text evidence="3">The sequence shown here is derived from an EMBL/GenBank/DDBJ whole genome shotgun (WGS) entry which is preliminary data.</text>
</comment>
<dbReference type="OrthoDB" id="9130855at2"/>
<organism evidence="3 4">
    <name type="scientific">Trinickia terrae</name>
    <dbReference type="NCBI Taxonomy" id="2571161"/>
    <lineage>
        <taxon>Bacteria</taxon>
        <taxon>Pseudomonadati</taxon>
        <taxon>Pseudomonadota</taxon>
        <taxon>Betaproteobacteria</taxon>
        <taxon>Burkholderiales</taxon>
        <taxon>Burkholderiaceae</taxon>
        <taxon>Trinickia</taxon>
    </lineage>
</organism>
<name>A0A4U1HMR9_9BURK</name>
<sequence length="220" mass="23548">MDSSNTTRRFALFIGRLAACAAGVSIALTNPAFADLVDERNEMINKFITDMHADPLVADCAAHGNFVASTSTAIDHVEFKPESFDSEHATVTPWNDSFDEGKQRVKVDNIVTVEGLGIPHDASQSPFNLKFRCGYVGTQMLAFSWNDPVPPAKPRAEPQVKKAVKGKHAGKSSTKKKSTGKGSSKAAASKSTAKKTATPNKSSQKNSTSSSKKSSKTKQT</sequence>
<feature type="compositionally biased region" description="Low complexity" evidence="1">
    <location>
        <begin position="180"/>
        <end position="212"/>
    </location>
</feature>
<evidence type="ECO:0000313" key="4">
    <source>
        <dbReference type="Proteomes" id="UP000305539"/>
    </source>
</evidence>
<dbReference type="EMBL" id="SWJE01000022">
    <property type="protein sequence ID" value="TKC80076.1"/>
    <property type="molecule type" value="Genomic_DNA"/>
</dbReference>
<dbReference type="NCBIfam" id="NF047384">
    <property type="entry name" value="BspC_dom"/>
    <property type="match status" value="1"/>
</dbReference>
<keyword evidence="4" id="KW-1185">Reference proteome</keyword>
<dbReference type="Proteomes" id="UP000305539">
    <property type="component" value="Unassembled WGS sequence"/>
</dbReference>
<keyword evidence="2" id="KW-0732">Signal</keyword>
<dbReference type="InterPro" id="IPR059225">
    <property type="entry name" value="BspC"/>
</dbReference>
<evidence type="ECO:0000256" key="2">
    <source>
        <dbReference type="SAM" id="SignalP"/>
    </source>
</evidence>
<feature type="region of interest" description="Disordered" evidence="1">
    <location>
        <begin position="149"/>
        <end position="220"/>
    </location>
</feature>